<dbReference type="STRING" id="632773.BBEV_1719"/>
<evidence type="ECO:0000313" key="4">
    <source>
        <dbReference type="EMBL" id="AOM83080.1"/>
    </source>
</evidence>
<evidence type="ECO:0000256" key="2">
    <source>
        <dbReference type="ARBA" id="ARBA00022679"/>
    </source>
</evidence>
<dbReference type="InterPro" id="IPR041698">
    <property type="entry name" value="Methyltransf_25"/>
</dbReference>
<evidence type="ECO:0000313" key="5">
    <source>
        <dbReference type="Proteomes" id="UP000094463"/>
    </source>
</evidence>
<gene>
    <name evidence="4" type="primary">tehB-1</name>
    <name evidence="4" type="ORF">BBEV_1719</name>
</gene>
<dbReference type="Pfam" id="PF13649">
    <property type="entry name" value="Methyltransf_25"/>
    <property type="match status" value="1"/>
</dbReference>
<dbReference type="PANTHER" id="PTHR43861:SF1">
    <property type="entry name" value="TRANS-ACONITATE 2-METHYLTRANSFERASE"/>
    <property type="match status" value="1"/>
</dbReference>
<name>A0A1D7QVP3_9BACI</name>
<dbReference type="PANTHER" id="PTHR43861">
    <property type="entry name" value="TRANS-ACONITATE 2-METHYLTRANSFERASE-RELATED"/>
    <property type="match status" value="1"/>
</dbReference>
<proteinExistence type="predicted"/>
<keyword evidence="2" id="KW-0808">Transferase</keyword>
<dbReference type="InterPro" id="IPR029063">
    <property type="entry name" value="SAM-dependent_MTases_sf"/>
</dbReference>
<protein>
    <submittedName>
        <fullName evidence="4">Tellurite resistance protein-related protein</fullName>
    </submittedName>
</protein>
<dbReference type="GO" id="GO:0008168">
    <property type="term" value="F:methyltransferase activity"/>
    <property type="evidence" value="ECO:0007669"/>
    <property type="project" value="UniProtKB-KW"/>
</dbReference>
<accession>A0A1D7QVP3</accession>
<dbReference type="RefSeq" id="WP_069365096.1">
    <property type="nucleotide sequence ID" value="NZ_CP012502.1"/>
</dbReference>
<dbReference type="KEGG" id="bbev:BBEV_1719"/>
<dbReference type="EMBL" id="CP012502">
    <property type="protein sequence ID" value="AOM83080.1"/>
    <property type="molecule type" value="Genomic_DNA"/>
</dbReference>
<organism evidence="4 5">
    <name type="scientific">Salisediminibacterium beveridgei</name>
    <dbReference type="NCBI Taxonomy" id="632773"/>
    <lineage>
        <taxon>Bacteria</taxon>
        <taxon>Bacillati</taxon>
        <taxon>Bacillota</taxon>
        <taxon>Bacilli</taxon>
        <taxon>Bacillales</taxon>
        <taxon>Bacillaceae</taxon>
        <taxon>Salisediminibacterium</taxon>
    </lineage>
</organism>
<dbReference type="Gene3D" id="3.40.50.150">
    <property type="entry name" value="Vaccinia Virus protein VP39"/>
    <property type="match status" value="1"/>
</dbReference>
<reference evidence="4 5" key="1">
    <citation type="submission" date="2015-08" db="EMBL/GenBank/DDBJ databases">
        <title>The complete genome sequence of Bacillus beveridgei MLTeJB.</title>
        <authorList>
            <person name="Hanson T.E."/>
            <person name="Mesa C."/>
            <person name="Basesman S.M."/>
            <person name="Oremland R.S."/>
        </authorList>
    </citation>
    <scope>NUCLEOTIDE SEQUENCE [LARGE SCALE GENOMIC DNA]</scope>
    <source>
        <strain evidence="4 5">MLTeJB</strain>
    </source>
</reference>
<keyword evidence="1" id="KW-0489">Methyltransferase</keyword>
<evidence type="ECO:0000256" key="1">
    <source>
        <dbReference type="ARBA" id="ARBA00022603"/>
    </source>
</evidence>
<dbReference type="SUPFAM" id="SSF53335">
    <property type="entry name" value="S-adenosyl-L-methionine-dependent methyltransferases"/>
    <property type="match status" value="1"/>
</dbReference>
<feature type="domain" description="Methyltransferase" evidence="3">
    <location>
        <begin position="45"/>
        <end position="133"/>
    </location>
</feature>
<keyword evidence="5" id="KW-1185">Reference proteome</keyword>
<dbReference type="AlphaFoldDB" id="A0A1D7QVP3"/>
<dbReference type="Proteomes" id="UP000094463">
    <property type="component" value="Chromosome"/>
</dbReference>
<dbReference type="OrthoDB" id="9804312at2"/>
<evidence type="ECO:0000259" key="3">
    <source>
        <dbReference type="Pfam" id="PF13649"/>
    </source>
</evidence>
<sequence>MRKIDQPSVTYYDLHANAFDEDTGEVSITELHQLFLKYLKPGARILDLGCGSGRDSLAFMNSGYHVTAMDGSEEMCKIASAKTGLSIEHRLFHQLSEKERFDGIWACASLLHVPMEELPDLFDKIRDALKSGGCFYSSYKYGSFEGIRNDRYFTDMDEDRAGSLLEQIGNFKLLEMTTTSDVRQGRSEEKWLNLLLKKE</sequence>
<dbReference type="GO" id="GO:0032259">
    <property type="term" value="P:methylation"/>
    <property type="evidence" value="ECO:0007669"/>
    <property type="project" value="UniProtKB-KW"/>
</dbReference>
<dbReference type="CDD" id="cd02440">
    <property type="entry name" value="AdoMet_MTases"/>
    <property type="match status" value="1"/>
</dbReference>